<reference evidence="6" key="1">
    <citation type="journal article" date="2019" name="Int. J. Syst. Evol. Microbiol.">
        <title>The Global Catalogue of Microorganisms (GCM) 10K type strain sequencing project: providing services to taxonomists for standard genome sequencing and annotation.</title>
        <authorList>
            <consortium name="The Broad Institute Genomics Platform"/>
            <consortium name="The Broad Institute Genome Sequencing Center for Infectious Disease"/>
            <person name="Wu L."/>
            <person name="Ma J."/>
        </authorList>
    </citation>
    <scope>NUCLEOTIDE SEQUENCE [LARGE SCALE GENOMIC DNA]</scope>
    <source>
        <strain evidence="6">JCM 18532</strain>
    </source>
</reference>
<dbReference type="PRINTS" id="PR00080">
    <property type="entry name" value="SDRFAMILY"/>
</dbReference>
<evidence type="ECO:0000313" key="6">
    <source>
        <dbReference type="Proteomes" id="UP001499882"/>
    </source>
</evidence>
<comment type="caution">
    <text evidence="5">The sequence shown here is derived from an EMBL/GenBank/DDBJ whole genome shotgun (WGS) entry which is preliminary data.</text>
</comment>
<dbReference type="Gene3D" id="3.40.50.720">
    <property type="entry name" value="NAD(P)-binding Rossmann-like Domain"/>
    <property type="match status" value="1"/>
</dbReference>
<accession>A0ABP8YPP9</accession>
<proteinExistence type="inferred from homology"/>
<dbReference type="InterPro" id="IPR002347">
    <property type="entry name" value="SDR_fam"/>
</dbReference>
<evidence type="ECO:0000256" key="4">
    <source>
        <dbReference type="RuleBase" id="RU000363"/>
    </source>
</evidence>
<keyword evidence="3" id="KW-0560">Oxidoreductase</keyword>
<sequence length="249" mass="25589">MTVNNAGTNTENKKTALVTGANKGIGYEIAAGLARIGFRVGVGARDAGRRDEAVAKLQADGHDVFGVPLDVTDDASVAAAAAKLEGQGGLDVLVNNAAITGGMPQEPTKVSAEQVLQVVDTNVIGVIRVTNAMLPMLRRAPSPRIVNVSSTVGSLTLQTAQADAVGPISAAYSPTKSYLNAITIQYAKELAGTGVLINAGCPGFVATDLNNFQGFRTPEQGAAIFLELATLPDGGPSGTFRDETGIQPW</sequence>
<evidence type="ECO:0000313" key="5">
    <source>
        <dbReference type="EMBL" id="GAA4734642.1"/>
    </source>
</evidence>
<evidence type="ECO:0000256" key="1">
    <source>
        <dbReference type="ARBA" id="ARBA00006484"/>
    </source>
</evidence>
<dbReference type="Pfam" id="PF00106">
    <property type="entry name" value="adh_short"/>
    <property type="match status" value="1"/>
</dbReference>
<organism evidence="5 6">
    <name type="scientific">Nocardioides endophyticus</name>
    <dbReference type="NCBI Taxonomy" id="1353775"/>
    <lineage>
        <taxon>Bacteria</taxon>
        <taxon>Bacillati</taxon>
        <taxon>Actinomycetota</taxon>
        <taxon>Actinomycetes</taxon>
        <taxon>Propionibacteriales</taxon>
        <taxon>Nocardioidaceae</taxon>
        <taxon>Nocardioides</taxon>
    </lineage>
</organism>
<dbReference type="PRINTS" id="PR00081">
    <property type="entry name" value="GDHRDH"/>
</dbReference>
<keyword evidence="6" id="KW-1185">Reference proteome</keyword>
<name>A0ABP8YPP9_9ACTN</name>
<dbReference type="PANTHER" id="PTHR43490:SF99">
    <property type="entry name" value="SHORT-CHAIN DEHYDROGENASE_REDUCTASE"/>
    <property type="match status" value="1"/>
</dbReference>
<dbReference type="InterPro" id="IPR036291">
    <property type="entry name" value="NAD(P)-bd_dom_sf"/>
</dbReference>
<dbReference type="SUPFAM" id="SSF51735">
    <property type="entry name" value="NAD(P)-binding Rossmann-fold domains"/>
    <property type="match status" value="1"/>
</dbReference>
<dbReference type="RefSeq" id="WP_345526417.1">
    <property type="nucleotide sequence ID" value="NZ_BAABKN010000012.1"/>
</dbReference>
<evidence type="ECO:0000256" key="3">
    <source>
        <dbReference type="ARBA" id="ARBA00023002"/>
    </source>
</evidence>
<dbReference type="Proteomes" id="UP001499882">
    <property type="component" value="Unassembled WGS sequence"/>
</dbReference>
<evidence type="ECO:0000256" key="2">
    <source>
        <dbReference type="ARBA" id="ARBA00022857"/>
    </source>
</evidence>
<protein>
    <submittedName>
        <fullName evidence="5">SDR family oxidoreductase</fullName>
    </submittedName>
</protein>
<dbReference type="EMBL" id="BAABKN010000012">
    <property type="protein sequence ID" value="GAA4734642.1"/>
    <property type="molecule type" value="Genomic_DNA"/>
</dbReference>
<gene>
    <name evidence="5" type="ORF">GCM10023350_17910</name>
</gene>
<keyword evidence="2" id="KW-0521">NADP</keyword>
<dbReference type="PANTHER" id="PTHR43490">
    <property type="entry name" value="(+)-NEOMENTHOL DEHYDROGENASE"/>
    <property type="match status" value="1"/>
</dbReference>
<comment type="similarity">
    <text evidence="1 4">Belongs to the short-chain dehydrogenases/reductases (SDR) family.</text>
</comment>